<proteinExistence type="predicted"/>
<evidence type="ECO:0000313" key="3">
    <source>
        <dbReference type="Proteomes" id="UP001305779"/>
    </source>
</evidence>
<organism evidence="2 3">
    <name type="scientific">Zasmidium cellare</name>
    <name type="common">Wine cellar mold</name>
    <name type="synonym">Racodium cellare</name>
    <dbReference type="NCBI Taxonomy" id="395010"/>
    <lineage>
        <taxon>Eukaryota</taxon>
        <taxon>Fungi</taxon>
        <taxon>Dikarya</taxon>
        <taxon>Ascomycota</taxon>
        <taxon>Pezizomycotina</taxon>
        <taxon>Dothideomycetes</taxon>
        <taxon>Dothideomycetidae</taxon>
        <taxon>Mycosphaerellales</taxon>
        <taxon>Mycosphaerellaceae</taxon>
        <taxon>Zasmidium</taxon>
    </lineage>
</organism>
<dbReference type="Proteomes" id="UP001305779">
    <property type="component" value="Unassembled WGS sequence"/>
</dbReference>
<name>A0ABR0ET07_ZASCE</name>
<evidence type="ECO:0000256" key="1">
    <source>
        <dbReference type="SAM" id="MobiDB-lite"/>
    </source>
</evidence>
<keyword evidence="3" id="KW-1185">Reference proteome</keyword>
<accession>A0ABR0ET07</accession>
<reference evidence="2 3" key="1">
    <citation type="journal article" date="2023" name="G3 (Bethesda)">
        <title>A chromosome-level genome assembly of Zasmidium syzygii isolated from banana leaves.</title>
        <authorList>
            <person name="van Westerhoven A.C."/>
            <person name="Mehrabi R."/>
            <person name="Talebi R."/>
            <person name="Steentjes M.B.F."/>
            <person name="Corcolon B."/>
            <person name="Chong P.A."/>
            <person name="Kema G.H.J."/>
            <person name="Seidl M.F."/>
        </authorList>
    </citation>
    <scope>NUCLEOTIDE SEQUENCE [LARGE SCALE GENOMIC DNA]</scope>
    <source>
        <strain evidence="2 3">P124</strain>
    </source>
</reference>
<evidence type="ECO:0000313" key="2">
    <source>
        <dbReference type="EMBL" id="KAK4504385.1"/>
    </source>
</evidence>
<protein>
    <submittedName>
        <fullName evidence="2">Uncharacterized protein</fullName>
    </submittedName>
</protein>
<sequence length="173" mass="19346">MDSAITDAINEILELLIDHKQSVIGDMGRVQTYMQLEVVMADVIHNTAAGPLLEALISVHEHVDDNSDAGELRGLLMLHVNEAPRLTIEQQVRLREILAGIILAGWETAVSKNDVDNVYRKSEKEARDDENACRGENNVGNVYRKTREIREREEARGGENENDKGNDANRSSE</sequence>
<dbReference type="EMBL" id="JAXOVC010000003">
    <property type="protein sequence ID" value="KAK4504385.1"/>
    <property type="molecule type" value="Genomic_DNA"/>
</dbReference>
<gene>
    <name evidence="2" type="ORF">PRZ48_005301</name>
</gene>
<feature type="region of interest" description="Disordered" evidence="1">
    <location>
        <begin position="124"/>
        <end position="173"/>
    </location>
</feature>
<feature type="compositionally biased region" description="Basic and acidic residues" evidence="1">
    <location>
        <begin position="124"/>
        <end position="133"/>
    </location>
</feature>
<comment type="caution">
    <text evidence="2">The sequence shown here is derived from an EMBL/GenBank/DDBJ whole genome shotgun (WGS) entry which is preliminary data.</text>
</comment>
<feature type="compositionally biased region" description="Basic and acidic residues" evidence="1">
    <location>
        <begin position="145"/>
        <end position="173"/>
    </location>
</feature>